<reference evidence="3" key="2">
    <citation type="submission" date="2015-01" db="EMBL/GenBank/DDBJ databases">
        <title>Evolutionary Origins and Diversification of the Mycorrhizal Mutualists.</title>
        <authorList>
            <consortium name="DOE Joint Genome Institute"/>
            <consortium name="Mycorrhizal Genomics Consortium"/>
            <person name="Kohler A."/>
            <person name="Kuo A."/>
            <person name="Nagy L.G."/>
            <person name="Floudas D."/>
            <person name="Copeland A."/>
            <person name="Barry K.W."/>
            <person name="Cichocki N."/>
            <person name="Veneault-Fourrey C."/>
            <person name="LaButti K."/>
            <person name="Lindquist E.A."/>
            <person name="Lipzen A."/>
            <person name="Lundell T."/>
            <person name="Morin E."/>
            <person name="Murat C."/>
            <person name="Riley R."/>
            <person name="Ohm R."/>
            <person name="Sun H."/>
            <person name="Tunlid A."/>
            <person name="Henrissat B."/>
            <person name="Grigoriev I.V."/>
            <person name="Hibbett D.S."/>
            <person name="Martin F."/>
        </authorList>
    </citation>
    <scope>NUCLEOTIDE SEQUENCE [LARGE SCALE GENOMIC DNA]</scope>
    <source>
        <strain evidence="3">LaAM-08-1</strain>
    </source>
</reference>
<dbReference type="Proteomes" id="UP000054477">
    <property type="component" value="Unassembled WGS sequence"/>
</dbReference>
<gene>
    <name evidence="2" type="ORF">K443DRAFT_317680</name>
</gene>
<feature type="compositionally biased region" description="Basic and acidic residues" evidence="1">
    <location>
        <begin position="42"/>
        <end position="58"/>
    </location>
</feature>
<accession>A0A0C9X1C5</accession>
<evidence type="ECO:0000256" key="1">
    <source>
        <dbReference type="SAM" id="MobiDB-lite"/>
    </source>
</evidence>
<dbReference type="AlphaFoldDB" id="A0A0C9X1C5"/>
<reference evidence="2 3" key="1">
    <citation type="submission" date="2014-04" db="EMBL/GenBank/DDBJ databases">
        <authorList>
            <consortium name="DOE Joint Genome Institute"/>
            <person name="Kuo A."/>
            <person name="Kohler A."/>
            <person name="Nagy L.G."/>
            <person name="Floudas D."/>
            <person name="Copeland A."/>
            <person name="Barry K.W."/>
            <person name="Cichocki N."/>
            <person name="Veneault-Fourrey C."/>
            <person name="LaButti K."/>
            <person name="Lindquist E.A."/>
            <person name="Lipzen A."/>
            <person name="Lundell T."/>
            <person name="Morin E."/>
            <person name="Murat C."/>
            <person name="Sun H."/>
            <person name="Tunlid A."/>
            <person name="Henrissat B."/>
            <person name="Grigoriev I.V."/>
            <person name="Hibbett D.S."/>
            <person name="Martin F."/>
            <person name="Nordberg H.P."/>
            <person name="Cantor M.N."/>
            <person name="Hua S.X."/>
        </authorList>
    </citation>
    <scope>NUCLEOTIDE SEQUENCE [LARGE SCALE GENOMIC DNA]</scope>
    <source>
        <strain evidence="2 3">LaAM-08-1</strain>
    </source>
</reference>
<organism evidence="2 3">
    <name type="scientific">Laccaria amethystina LaAM-08-1</name>
    <dbReference type="NCBI Taxonomy" id="1095629"/>
    <lineage>
        <taxon>Eukaryota</taxon>
        <taxon>Fungi</taxon>
        <taxon>Dikarya</taxon>
        <taxon>Basidiomycota</taxon>
        <taxon>Agaricomycotina</taxon>
        <taxon>Agaricomycetes</taxon>
        <taxon>Agaricomycetidae</taxon>
        <taxon>Agaricales</taxon>
        <taxon>Agaricineae</taxon>
        <taxon>Hydnangiaceae</taxon>
        <taxon>Laccaria</taxon>
    </lineage>
</organism>
<keyword evidence="3" id="KW-1185">Reference proteome</keyword>
<feature type="region of interest" description="Disordered" evidence="1">
    <location>
        <begin position="37"/>
        <end position="70"/>
    </location>
</feature>
<protein>
    <submittedName>
        <fullName evidence="2">Unplaced genomic scaffold K443scaffold_21, whole genome shotgun sequence</fullName>
    </submittedName>
</protein>
<name>A0A0C9X1C5_9AGAR</name>
<dbReference type="EMBL" id="KN838556">
    <property type="protein sequence ID" value="KIK05895.1"/>
    <property type="molecule type" value="Genomic_DNA"/>
</dbReference>
<evidence type="ECO:0000313" key="3">
    <source>
        <dbReference type="Proteomes" id="UP000054477"/>
    </source>
</evidence>
<dbReference type="HOGENOM" id="CLU_1768384_0_0_1"/>
<proteinExistence type="predicted"/>
<evidence type="ECO:0000313" key="2">
    <source>
        <dbReference type="EMBL" id="KIK05895.1"/>
    </source>
</evidence>
<sequence length="147" mass="15743">MSNACYSQSCPPSPAVPRLSALFPRGGQYMVYSFACRGPSPNRREESDTRTEGEETIKSPHQTRLLPYSPLLTPVHTAPGSRSPSVPTGAPFVSTVSLILSTCMGLPFASTHSRSPFASTSTGPPFAQALARIHGSLLFFRLSPVAY</sequence>